<name>A0A8B6DA49_MYTGA</name>
<keyword evidence="2" id="KW-1185">Reference proteome</keyword>
<gene>
    <name evidence="1" type="ORF">MGAL_10B069138</name>
</gene>
<dbReference type="Gene3D" id="3.80.10.10">
    <property type="entry name" value="Ribonuclease Inhibitor"/>
    <property type="match status" value="1"/>
</dbReference>
<evidence type="ECO:0000313" key="1">
    <source>
        <dbReference type="EMBL" id="VDI16276.1"/>
    </source>
</evidence>
<dbReference type="EMBL" id="UYJE01003075">
    <property type="protein sequence ID" value="VDI16276.1"/>
    <property type="molecule type" value="Genomic_DNA"/>
</dbReference>
<protein>
    <submittedName>
        <fullName evidence="1">Uncharacterized protein</fullName>
    </submittedName>
</protein>
<comment type="caution">
    <text evidence="1">The sequence shown here is derived from an EMBL/GenBank/DDBJ whole genome shotgun (WGS) entry which is preliminary data.</text>
</comment>
<sequence>MFYNMHKWKFVSLARNVLTTLPRNIVATLNELSTLNMEGNRITHIERTHLPFNNLKLSYRNLNYNPIIDLPVAVFYIEGLKTVNLKYTNITFSTLWSILETLDILSLGLSVSPGMDIVHGVVSNSFPEKGTDFAWRIVDLTGCNVSGFDWTEEQRNSTTLTFAKYNLRVILSFFRFVLKGNPIDCLSNNIDLVSINHKNGIFTGNEYFFNEWQCENPIEFHGRSLFHIKPEETYCKTHDTNCPSECACFLRYN</sequence>
<dbReference type="SUPFAM" id="SSF52058">
    <property type="entry name" value="L domain-like"/>
    <property type="match status" value="1"/>
</dbReference>
<proteinExistence type="predicted"/>
<dbReference type="InterPro" id="IPR032675">
    <property type="entry name" value="LRR_dom_sf"/>
</dbReference>
<dbReference type="AlphaFoldDB" id="A0A8B6DA49"/>
<organism evidence="1 2">
    <name type="scientific">Mytilus galloprovincialis</name>
    <name type="common">Mediterranean mussel</name>
    <dbReference type="NCBI Taxonomy" id="29158"/>
    <lineage>
        <taxon>Eukaryota</taxon>
        <taxon>Metazoa</taxon>
        <taxon>Spiralia</taxon>
        <taxon>Lophotrochozoa</taxon>
        <taxon>Mollusca</taxon>
        <taxon>Bivalvia</taxon>
        <taxon>Autobranchia</taxon>
        <taxon>Pteriomorphia</taxon>
        <taxon>Mytilida</taxon>
        <taxon>Mytiloidea</taxon>
        <taxon>Mytilidae</taxon>
        <taxon>Mytilinae</taxon>
        <taxon>Mytilus</taxon>
    </lineage>
</organism>
<reference evidence="1" key="1">
    <citation type="submission" date="2018-11" db="EMBL/GenBank/DDBJ databases">
        <authorList>
            <person name="Alioto T."/>
            <person name="Alioto T."/>
        </authorList>
    </citation>
    <scope>NUCLEOTIDE SEQUENCE</scope>
</reference>
<evidence type="ECO:0000313" key="2">
    <source>
        <dbReference type="Proteomes" id="UP000596742"/>
    </source>
</evidence>
<dbReference type="OrthoDB" id="6129087at2759"/>
<dbReference type="Proteomes" id="UP000596742">
    <property type="component" value="Unassembled WGS sequence"/>
</dbReference>
<accession>A0A8B6DA49</accession>